<sequence>MEPPSIRRKKRDPFAELDAFLIKDEPTYETRPILTKSQRGITLPRISRPRGAPRFDPTAEVAPENQPLYGLLKEVCETILKACPPLAFRQLCLDLGEEEASWVWPRIASEQVEDLETLLGLMHRNWSPTFSSLFASYRFGPRTPYLEVFFIPVLLEAWYLGMVFCTSSGYTTLDPAQLSDCVEGWADVWRKLGSNVETVAEANAREAVTQSWTQQVNEINAQLAT</sequence>
<dbReference type="Proteomes" id="UP000193685">
    <property type="component" value="Unassembled WGS sequence"/>
</dbReference>
<evidence type="ECO:0000313" key="2">
    <source>
        <dbReference type="Proteomes" id="UP000193685"/>
    </source>
</evidence>
<evidence type="ECO:0000313" key="1">
    <source>
        <dbReference type="EMBL" id="ORY80461.1"/>
    </source>
</evidence>
<organism evidence="1 2">
    <name type="scientific">Protomyces lactucae-debilis</name>
    <dbReference type="NCBI Taxonomy" id="2754530"/>
    <lineage>
        <taxon>Eukaryota</taxon>
        <taxon>Fungi</taxon>
        <taxon>Dikarya</taxon>
        <taxon>Ascomycota</taxon>
        <taxon>Taphrinomycotina</taxon>
        <taxon>Taphrinomycetes</taxon>
        <taxon>Taphrinales</taxon>
        <taxon>Protomycetaceae</taxon>
        <taxon>Protomyces</taxon>
    </lineage>
</organism>
<dbReference type="EMBL" id="MCFI01000013">
    <property type="protein sequence ID" value="ORY80461.1"/>
    <property type="molecule type" value="Genomic_DNA"/>
</dbReference>
<dbReference type="RefSeq" id="XP_040724349.1">
    <property type="nucleotide sequence ID" value="XM_040869621.1"/>
</dbReference>
<name>A0A1Y2F984_PROLT</name>
<dbReference type="AlphaFoldDB" id="A0A1Y2F984"/>
<protein>
    <submittedName>
        <fullName evidence="1">Uncharacterized protein</fullName>
    </submittedName>
</protein>
<keyword evidence="2" id="KW-1185">Reference proteome</keyword>
<comment type="caution">
    <text evidence="1">The sequence shown here is derived from an EMBL/GenBank/DDBJ whole genome shotgun (WGS) entry which is preliminary data.</text>
</comment>
<gene>
    <name evidence="1" type="ORF">BCR37DRAFT_381136</name>
</gene>
<dbReference type="GeneID" id="63786220"/>
<accession>A0A1Y2F984</accession>
<reference evidence="1 2" key="1">
    <citation type="submission" date="2016-07" db="EMBL/GenBank/DDBJ databases">
        <title>Pervasive Adenine N6-methylation of Active Genes in Fungi.</title>
        <authorList>
            <consortium name="DOE Joint Genome Institute"/>
            <person name="Mondo S.J."/>
            <person name="Dannebaum R.O."/>
            <person name="Kuo R.C."/>
            <person name="Labutti K."/>
            <person name="Haridas S."/>
            <person name="Kuo A."/>
            <person name="Salamov A."/>
            <person name="Ahrendt S.R."/>
            <person name="Lipzen A."/>
            <person name="Sullivan W."/>
            <person name="Andreopoulos W.B."/>
            <person name="Clum A."/>
            <person name="Lindquist E."/>
            <person name="Daum C."/>
            <person name="Ramamoorthy G.K."/>
            <person name="Gryganskyi A."/>
            <person name="Culley D."/>
            <person name="Magnuson J.K."/>
            <person name="James T.Y."/>
            <person name="O'Malley M.A."/>
            <person name="Stajich J.E."/>
            <person name="Spatafora J.W."/>
            <person name="Visel A."/>
            <person name="Grigoriev I.V."/>
        </authorList>
    </citation>
    <scope>NUCLEOTIDE SEQUENCE [LARGE SCALE GENOMIC DNA]</scope>
    <source>
        <strain evidence="1 2">12-1054</strain>
    </source>
</reference>
<proteinExistence type="predicted"/>